<organism evidence="7 8">
    <name type="scientific">Prescottella agglutinans</name>
    <dbReference type="NCBI Taxonomy" id="1644129"/>
    <lineage>
        <taxon>Bacteria</taxon>
        <taxon>Bacillati</taxon>
        <taxon>Actinomycetota</taxon>
        <taxon>Actinomycetes</taxon>
        <taxon>Mycobacteriales</taxon>
        <taxon>Nocardiaceae</taxon>
        <taxon>Prescottella</taxon>
    </lineage>
</organism>
<keyword evidence="2 4" id="KW-0238">DNA-binding</keyword>
<dbReference type="RefSeq" id="WP_280759118.1">
    <property type="nucleotide sequence ID" value="NZ_JARXVC010000002.1"/>
</dbReference>
<evidence type="ECO:0000313" key="8">
    <source>
        <dbReference type="Proteomes" id="UP001160334"/>
    </source>
</evidence>
<evidence type="ECO:0000256" key="2">
    <source>
        <dbReference type="ARBA" id="ARBA00023125"/>
    </source>
</evidence>
<evidence type="ECO:0000256" key="4">
    <source>
        <dbReference type="PROSITE-ProRule" id="PRU00335"/>
    </source>
</evidence>
<evidence type="ECO:0000256" key="5">
    <source>
        <dbReference type="SAM" id="MobiDB-lite"/>
    </source>
</evidence>
<dbReference type="Proteomes" id="UP001160334">
    <property type="component" value="Unassembled WGS sequence"/>
</dbReference>
<proteinExistence type="predicted"/>
<dbReference type="PANTHER" id="PTHR30055:SF234">
    <property type="entry name" value="HTH-TYPE TRANSCRIPTIONAL REGULATOR BETI"/>
    <property type="match status" value="1"/>
</dbReference>
<evidence type="ECO:0000256" key="1">
    <source>
        <dbReference type="ARBA" id="ARBA00023015"/>
    </source>
</evidence>
<evidence type="ECO:0000259" key="6">
    <source>
        <dbReference type="PROSITE" id="PS50977"/>
    </source>
</evidence>
<dbReference type="InterPro" id="IPR009057">
    <property type="entry name" value="Homeodomain-like_sf"/>
</dbReference>
<keyword evidence="1" id="KW-0805">Transcription regulation</keyword>
<evidence type="ECO:0000313" key="7">
    <source>
        <dbReference type="EMBL" id="MDH6279737.1"/>
    </source>
</evidence>
<gene>
    <name evidence="7" type="ORF">M2280_000946</name>
</gene>
<dbReference type="PRINTS" id="PR00455">
    <property type="entry name" value="HTHTETR"/>
</dbReference>
<feature type="domain" description="HTH tetR-type" evidence="6">
    <location>
        <begin position="21"/>
        <end position="81"/>
    </location>
</feature>
<dbReference type="SUPFAM" id="SSF48498">
    <property type="entry name" value="Tetracyclin repressor-like, C-terminal domain"/>
    <property type="match status" value="1"/>
</dbReference>
<name>A0ABT6M600_9NOCA</name>
<evidence type="ECO:0000256" key="3">
    <source>
        <dbReference type="ARBA" id="ARBA00023163"/>
    </source>
</evidence>
<keyword evidence="8" id="KW-1185">Reference proteome</keyword>
<accession>A0ABT6M600</accession>
<comment type="caution">
    <text evidence="7">The sequence shown here is derived from an EMBL/GenBank/DDBJ whole genome shotgun (WGS) entry which is preliminary data.</text>
</comment>
<reference evidence="7 8" key="1">
    <citation type="submission" date="2023-04" db="EMBL/GenBank/DDBJ databases">
        <title>Forest soil microbial communities from Buena Vista Peninsula, Colon Province, Panama.</title>
        <authorList>
            <person name="Bouskill N."/>
        </authorList>
    </citation>
    <scope>NUCLEOTIDE SEQUENCE [LARGE SCALE GENOMIC DNA]</scope>
    <source>
        <strain evidence="7 8">CFH S0262</strain>
    </source>
</reference>
<protein>
    <submittedName>
        <fullName evidence="7">AcrR family transcriptional regulator</fullName>
    </submittedName>
</protein>
<dbReference type="PROSITE" id="PS50977">
    <property type="entry name" value="HTH_TETR_2"/>
    <property type="match status" value="1"/>
</dbReference>
<dbReference type="InterPro" id="IPR050109">
    <property type="entry name" value="HTH-type_TetR-like_transc_reg"/>
</dbReference>
<keyword evidence="3" id="KW-0804">Transcription</keyword>
<dbReference type="InterPro" id="IPR001647">
    <property type="entry name" value="HTH_TetR"/>
</dbReference>
<dbReference type="SUPFAM" id="SSF46689">
    <property type="entry name" value="Homeodomain-like"/>
    <property type="match status" value="1"/>
</dbReference>
<sequence length="250" mass="28178">MPEPQPTADRRAVDGRRLRYAGRREELLQAVTDYVLEQGTTEVAMRPLAKAVGVSHAALLHHFGSKEELLGEVLEALRHESMPIELVRATTSGFDEIDLIAVLRSWWQLRTSPEELPRFRLTLEMVAKALSEPDRHERYLTNFVRDWLTAFNRIIVASGCPRDEAPAHSTLVLSQVRGLLLDLLATGDRERVDRTFELVVEDTRARIRRWRRDQLPELPSRVPTTPALAVPALPETEPDPPALPKPGAGV</sequence>
<feature type="region of interest" description="Disordered" evidence="5">
    <location>
        <begin position="218"/>
        <end position="250"/>
    </location>
</feature>
<dbReference type="EMBL" id="JARXVC010000002">
    <property type="protein sequence ID" value="MDH6279737.1"/>
    <property type="molecule type" value="Genomic_DNA"/>
</dbReference>
<dbReference type="InterPro" id="IPR036271">
    <property type="entry name" value="Tet_transcr_reg_TetR-rel_C_sf"/>
</dbReference>
<feature type="compositionally biased region" description="Low complexity" evidence="5">
    <location>
        <begin position="222"/>
        <end position="235"/>
    </location>
</feature>
<dbReference type="Gene3D" id="1.10.357.10">
    <property type="entry name" value="Tetracycline Repressor, domain 2"/>
    <property type="match status" value="1"/>
</dbReference>
<dbReference type="Pfam" id="PF00440">
    <property type="entry name" value="TetR_N"/>
    <property type="match status" value="1"/>
</dbReference>
<dbReference type="PANTHER" id="PTHR30055">
    <property type="entry name" value="HTH-TYPE TRANSCRIPTIONAL REGULATOR RUTR"/>
    <property type="match status" value="1"/>
</dbReference>
<feature type="DNA-binding region" description="H-T-H motif" evidence="4">
    <location>
        <begin position="44"/>
        <end position="63"/>
    </location>
</feature>